<gene>
    <name evidence="1" type="ORF">TNCT_724861</name>
</gene>
<reference evidence="1" key="1">
    <citation type="submission" date="2020-07" db="EMBL/GenBank/DDBJ databases">
        <title>Multicomponent nature underlies the extraordinary mechanical properties of spider dragline silk.</title>
        <authorList>
            <person name="Kono N."/>
            <person name="Nakamura H."/>
            <person name="Mori M."/>
            <person name="Yoshida Y."/>
            <person name="Ohtoshi R."/>
            <person name="Malay A.D."/>
            <person name="Moran D.A.P."/>
            <person name="Tomita M."/>
            <person name="Numata K."/>
            <person name="Arakawa K."/>
        </authorList>
    </citation>
    <scope>NUCLEOTIDE SEQUENCE</scope>
</reference>
<dbReference type="AlphaFoldDB" id="A0A8X6I1U5"/>
<dbReference type="Proteomes" id="UP000887116">
    <property type="component" value="Unassembled WGS sequence"/>
</dbReference>
<sequence length="75" mass="8721">MFYATRAIRTVTFPQATCVRIRAKVIKCLWTCRDPNTDISSRASSPEDMIRKWPTQIMRHTFGIRTKIVCIVFGE</sequence>
<name>A0A8X6I1U5_TRICU</name>
<organism evidence="1 2">
    <name type="scientific">Trichonephila clavata</name>
    <name type="common">Joro spider</name>
    <name type="synonym">Nephila clavata</name>
    <dbReference type="NCBI Taxonomy" id="2740835"/>
    <lineage>
        <taxon>Eukaryota</taxon>
        <taxon>Metazoa</taxon>
        <taxon>Ecdysozoa</taxon>
        <taxon>Arthropoda</taxon>
        <taxon>Chelicerata</taxon>
        <taxon>Arachnida</taxon>
        <taxon>Araneae</taxon>
        <taxon>Araneomorphae</taxon>
        <taxon>Entelegynae</taxon>
        <taxon>Araneoidea</taxon>
        <taxon>Nephilidae</taxon>
        <taxon>Trichonephila</taxon>
    </lineage>
</organism>
<keyword evidence="2" id="KW-1185">Reference proteome</keyword>
<proteinExistence type="predicted"/>
<dbReference type="EMBL" id="BMAO01024648">
    <property type="protein sequence ID" value="GFQ96714.1"/>
    <property type="molecule type" value="Genomic_DNA"/>
</dbReference>
<protein>
    <submittedName>
        <fullName evidence="1">Uncharacterized protein</fullName>
    </submittedName>
</protein>
<evidence type="ECO:0000313" key="1">
    <source>
        <dbReference type="EMBL" id="GFQ96714.1"/>
    </source>
</evidence>
<accession>A0A8X6I1U5</accession>
<comment type="caution">
    <text evidence="1">The sequence shown here is derived from an EMBL/GenBank/DDBJ whole genome shotgun (WGS) entry which is preliminary data.</text>
</comment>
<evidence type="ECO:0000313" key="2">
    <source>
        <dbReference type="Proteomes" id="UP000887116"/>
    </source>
</evidence>